<dbReference type="EMBL" id="BRLH01000002">
    <property type="protein sequence ID" value="GKX55314.1"/>
    <property type="molecule type" value="Genomic_DNA"/>
</dbReference>
<evidence type="ECO:0000313" key="1">
    <source>
        <dbReference type="EMBL" id="GKX55314.1"/>
    </source>
</evidence>
<name>A0AAV5N0Y0_9GAMM</name>
<reference evidence="1" key="1">
    <citation type="submission" date="2022-06" db="EMBL/GenBank/DDBJ databases">
        <title>Draft genome sequences of Leminorella grimontii str. JCM5902.</title>
        <authorList>
            <person name="Wakabayashi Y."/>
            <person name="Kojima K."/>
        </authorList>
    </citation>
    <scope>NUCLEOTIDE SEQUENCE</scope>
    <source>
        <strain evidence="1">JCM 5902</strain>
    </source>
</reference>
<organism evidence="1 2">
    <name type="scientific">Leminorella grimontii</name>
    <dbReference type="NCBI Taxonomy" id="82981"/>
    <lineage>
        <taxon>Bacteria</taxon>
        <taxon>Pseudomonadati</taxon>
        <taxon>Pseudomonadota</taxon>
        <taxon>Gammaproteobacteria</taxon>
        <taxon>Enterobacterales</taxon>
        <taxon>Budviciaceae</taxon>
        <taxon>Leminorella</taxon>
    </lineage>
</organism>
<dbReference type="Proteomes" id="UP001058124">
    <property type="component" value="Unassembled WGS sequence"/>
</dbReference>
<accession>A0AAV5N0Y0</accession>
<comment type="caution">
    <text evidence="1">The sequence shown here is derived from an EMBL/GenBank/DDBJ whole genome shotgun (WGS) entry which is preliminary data.</text>
</comment>
<keyword evidence="2" id="KW-1185">Reference proteome</keyword>
<sequence length="89" mass="9783">MRNTIEVLSEVSFKSVLSQSCEGITALTLLCLIDWPDRVQRQCFVKIFSDDCAIGVFNEILGYLLSKAEDLPVAPKAGVLILPDALNLN</sequence>
<dbReference type="RefSeq" id="WP_027274235.1">
    <property type="nucleotide sequence ID" value="NZ_BRLH01000002.1"/>
</dbReference>
<evidence type="ECO:0000313" key="2">
    <source>
        <dbReference type="Proteomes" id="UP001058124"/>
    </source>
</evidence>
<protein>
    <submittedName>
        <fullName evidence="1">Uncharacterized protein</fullName>
    </submittedName>
</protein>
<proteinExistence type="predicted"/>
<dbReference type="AlphaFoldDB" id="A0AAV5N0Y0"/>
<gene>
    <name evidence="1" type="ORF">SOASR030_14260</name>
</gene>